<evidence type="ECO:0000256" key="4">
    <source>
        <dbReference type="ARBA" id="ARBA00022989"/>
    </source>
</evidence>
<feature type="transmembrane region" description="Helical" evidence="6">
    <location>
        <begin position="47"/>
        <end position="68"/>
    </location>
</feature>
<name>A0A9N9IDX7_9GLOM</name>
<comment type="subcellular location">
    <subcellularLocation>
        <location evidence="1">Membrane</location>
        <topology evidence="1">Multi-pass membrane protein</topology>
    </subcellularLocation>
</comment>
<dbReference type="InterPro" id="IPR005016">
    <property type="entry name" value="TDE1/TMS"/>
</dbReference>
<gene>
    <name evidence="7" type="ORF">AMORRO_LOCUS14006</name>
</gene>
<comment type="caution">
    <text evidence="7">The sequence shown here is derived from an EMBL/GenBank/DDBJ whole genome shotgun (WGS) entry which is preliminary data.</text>
</comment>
<evidence type="ECO:0000256" key="1">
    <source>
        <dbReference type="ARBA" id="ARBA00004141"/>
    </source>
</evidence>
<organism evidence="7 8">
    <name type="scientific">Acaulospora morrowiae</name>
    <dbReference type="NCBI Taxonomy" id="94023"/>
    <lineage>
        <taxon>Eukaryota</taxon>
        <taxon>Fungi</taxon>
        <taxon>Fungi incertae sedis</taxon>
        <taxon>Mucoromycota</taxon>
        <taxon>Glomeromycotina</taxon>
        <taxon>Glomeromycetes</taxon>
        <taxon>Diversisporales</taxon>
        <taxon>Acaulosporaceae</taxon>
        <taxon>Acaulospora</taxon>
    </lineage>
</organism>
<dbReference type="OrthoDB" id="5963193at2759"/>
<accession>A0A9N9IDX7</accession>
<evidence type="ECO:0000256" key="5">
    <source>
        <dbReference type="ARBA" id="ARBA00023136"/>
    </source>
</evidence>
<protein>
    <submittedName>
        <fullName evidence="7">7297_t:CDS:1</fullName>
    </submittedName>
</protein>
<dbReference type="Pfam" id="PF03348">
    <property type="entry name" value="Serinc"/>
    <property type="match status" value="1"/>
</dbReference>
<feature type="non-terminal residue" evidence="7">
    <location>
        <position position="78"/>
    </location>
</feature>
<keyword evidence="5 6" id="KW-0472">Membrane</keyword>
<evidence type="ECO:0000313" key="7">
    <source>
        <dbReference type="EMBL" id="CAG8730851.1"/>
    </source>
</evidence>
<evidence type="ECO:0000256" key="6">
    <source>
        <dbReference type="SAM" id="Phobius"/>
    </source>
</evidence>
<proteinExistence type="inferred from homology"/>
<sequence length="78" mass="8619">MVLPIITHSSISYSPSHPCTLRCFLPIGANNVTTETDELVTIGQTFIAVWVKVVSSWVCFALYIWTLAGPVFMPSRFG</sequence>
<dbReference type="Proteomes" id="UP000789342">
    <property type="component" value="Unassembled WGS sequence"/>
</dbReference>
<evidence type="ECO:0000256" key="3">
    <source>
        <dbReference type="ARBA" id="ARBA00022692"/>
    </source>
</evidence>
<comment type="similarity">
    <text evidence="2">Belongs to the TDE1 family.</text>
</comment>
<dbReference type="EMBL" id="CAJVPV010026155">
    <property type="protein sequence ID" value="CAG8730851.1"/>
    <property type="molecule type" value="Genomic_DNA"/>
</dbReference>
<evidence type="ECO:0000313" key="8">
    <source>
        <dbReference type="Proteomes" id="UP000789342"/>
    </source>
</evidence>
<keyword evidence="3 6" id="KW-0812">Transmembrane</keyword>
<keyword evidence="8" id="KW-1185">Reference proteome</keyword>
<reference evidence="7" key="1">
    <citation type="submission" date="2021-06" db="EMBL/GenBank/DDBJ databases">
        <authorList>
            <person name="Kallberg Y."/>
            <person name="Tangrot J."/>
            <person name="Rosling A."/>
        </authorList>
    </citation>
    <scope>NUCLEOTIDE SEQUENCE</scope>
    <source>
        <strain evidence="7">CL551</strain>
    </source>
</reference>
<evidence type="ECO:0000256" key="2">
    <source>
        <dbReference type="ARBA" id="ARBA00006665"/>
    </source>
</evidence>
<dbReference type="AlphaFoldDB" id="A0A9N9IDX7"/>
<dbReference type="GO" id="GO:0016020">
    <property type="term" value="C:membrane"/>
    <property type="evidence" value="ECO:0007669"/>
    <property type="project" value="UniProtKB-SubCell"/>
</dbReference>
<keyword evidence="4 6" id="KW-1133">Transmembrane helix</keyword>